<dbReference type="RefSeq" id="WP_091451491.1">
    <property type="nucleotide sequence ID" value="NZ_FMZZ01000007.1"/>
</dbReference>
<dbReference type="AlphaFoldDB" id="A0A1G6S8H8"/>
<dbReference type="Gene3D" id="3.30.450.40">
    <property type="match status" value="1"/>
</dbReference>
<dbReference type="Pfam" id="PF13185">
    <property type="entry name" value="GAF_2"/>
    <property type="match status" value="1"/>
</dbReference>
<evidence type="ECO:0000313" key="6">
    <source>
        <dbReference type="EMBL" id="SDD12465.1"/>
    </source>
</evidence>
<dbReference type="Proteomes" id="UP000199501">
    <property type="component" value="Unassembled WGS sequence"/>
</dbReference>
<dbReference type="PIRSF" id="PIRSF036625">
    <property type="entry name" value="GAF_ANTAR"/>
    <property type="match status" value="1"/>
</dbReference>
<dbReference type="InterPro" id="IPR011006">
    <property type="entry name" value="CheY-like_superfamily"/>
</dbReference>
<dbReference type="Pfam" id="PF03861">
    <property type="entry name" value="ANTAR"/>
    <property type="match status" value="1"/>
</dbReference>
<keyword evidence="1" id="KW-0808">Transferase</keyword>
<dbReference type="InterPro" id="IPR012074">
    <property type="entry name" value="GAF_ANTAR"/>
</dbReference>
<dbReference type="InterPro" id="IPR036388">
    <property type="entry name" value="WH-like_DNA-bd_sf"/>
</dbReference>
<evidence type="ECO:0000256" key="2">
    <source>
        <dbReference type="ARBA" id="ARBA00022777"/>
    </source>
</evidence>
<evidence type="ECO:0000256" key="1">
    <source>
        <dbReference type="ARBA" id="ARBA00022679"/>
    </source>
</evidence>
<dbReference type="PROSITE" id="PS50921">
    <property type="entry name" value="ANTAR"/>
    <property type="match status" value="1"/>
</dbReference>
<sequence>MNSERLVETFVELADTLVDDFDVIDFLHMLADRCVELLDVDAAGLLLADQKGRLQLIATSNEQARLLELFQLQNDEGPCLDAFATGARVSHADLANAGQRWPRFTAAATEMGFAAVDAVPMRLRSEVIGALNLFRNQTGELDAGALRTATALVDVATIGLLQHRSINHHQVLTEQLQAALNSRVVIEQAKGLVAERLQVDMDTAFAALRGYTRGHNLKLSRVAHEVIAGTINTTELLSAATKTKPLRR</sequence>
<dbReference type="OrthoDB" id="3683444at2"/>
<accession>A0A1G6S8H8</accession>
<dbReference type="EMBL" id="FMZZ01000007">
    <property type="protein sequence ID" value="SDD12465.1"/>
    <property type="molecule type" value="Genomic_DNA"/>
</dbReference>
<evidence type="ECO:0000256" key="4">
    <source>
        <dbReference type="ARBA" id="ARBA00023163"/>
    </source>
</evidence>
<evidence type="ECO:0000256" key="3">
    <source>
        <dbReference type="ARBA" id="ARBA00023015"/>
    </source>
</evidence>
<dbReference type="SMART" id="SM01012">
    <property type="entry name" value="ANTAR"/>
    <property type="match status" value="1"/>
</dbReference>
<dbReference type="GO" id="GO:0016301">
    <property type="term" value="F:kinase activity"/>
    <property type="evidence" value="ECO:0007669"/>
    <property type="project" value="UniProtKB-KW"/>
</dbReference>
<dbReference type="InterPro" id="IPR003018">
    <property type="entry name" value="GAF"/>
</dbReference>
<keyword evidence="4" id="KW-0804">Transcription</keyword>
<evidence type="ECO:0000313" key="7">
    <source>
        <dbReference type="Proteomes" id="UP000199501"/>
    </source>
</evidence>
<dbReference type="InterPro" id="IPR005561">
    <property type="entry name" value="ANTAR"/>
</dbReference>
<dbReference type="SUPFAM" id="SSF55781">
    <property type="entry name" value="GAF domain-like"/>
    <property type="match status" value="1"/>
</dbReference>
<protein>
    <submittedName>
        <fullName evidence="6">GAF domain-containing protein</fullName>
    </submittedName>
</protein>
<dbReference type="STRING" id="1271860.SAMN05216174_107255"/>
<reference evidence="7" key="1">
    <citation type="submission" date="2016-10" db="EMBL/GenBank/DDBJ databases">
        <authorList>
            <person name="Varghese N."/>
            <person name="Submissions S."/>
        </authorList>
    </citation>
    <scope>NUCLEOTIDE SEQUENCE [LARGE SCALE GENOMIC DNA]</scope>
    <source>
        <strain evidence="7">IBRC-M 10403</strain>
    </source>
</reference>
<proteinExistence type="predicted"/>
<dbReference type="GO" id="GO:0003723">
    <property type="term" value="F:RNA binding"/>
    <property type="evidence" value="ECO:0007669"/>
    <property type="project" value="InterPro"/>
</dbReference>
<evidence type="ECO:0000259" key="5">
    <source>
        <dbReference type="PROSITE" id="PS50921"/>
    </source>
</evidence>
<dbReference type="InterPro" id="IPR029016">
    <property type="entry name" value="GAF-like_dom_sf"/>
</dbReference>
<dbReference type="SUPFAM" id="SSF52172">
    <property type="entry name" value="CheY-like"/>
    <property type="match status" value="1"/>
</dbReference>
<feature type="domain" description="ANTAR" evidence="5">
    <location>
        <begin position="166"/>
        <end position="227"/>
    </location>
</feature>
<name>A0A1G6S8H8_9PSEU</name>
<gene>
    <name evidence="6" type="ORF">SAMN05216174_107255</name>
</gene>
<dbReference type="Gene3D" id="1.10.10.10">
    <property type="entry name" value="Winged helix-like DNA-binding domain superfamily/Winged helix DNA-binding domain"/>
    <property type="match status" value="1"/>
</dbReference>
<keyword evidence="3" id="KW-0805">Transcription regulation</keyword>
<keyword evidence="2" id="KW-0418">Kinase</keyword>
<keyword evidence="7" id="KW-1185">Reference proteome</keyword>
<organism evidence="6 7">
    <name type="scientific">Actinokineospora iranica</name>
    <dbReference type="NCBI Taxonomy" id="1271860"/>
    <lineage>
        <taxon>Bacteria</taxon>
        <taxon>Bacillati</taxon>
        <taxon>Actinomycetota</taxon>
        <taxon>Actinomycetes</taxon>
        <taxon>Pseudonocardiales</taxon>
        <taxon>Pseudonocardiaceae</taxon>
        <taxon>Actinokineospora</taxon>
    </lineage>
</organism>